<evidence type="ECO:0000313" key="2">
    <source>
        <dbReference type="Proteomes" id="UP000029981"/>
    </source>
</evidence>
<evidence type="ECO:0000313" key="1">
    <source>
        <dbReference type="EMBL" id="KGN47063.1"/>
    </source>
</evidence>
<dbReference type="AlphaFoldDB" id="A0A0A0KC38"/>
<reference evidence="1 2" key="1">
    <citation type="journal article" date="2009" name="Nat. Genet.">
        <title>The genome of the cucumber, Cucumis sativus L.</title>
        <authorList>
            <person name="Huang S."/>
            <person name="Li R."/>
            <person name="Zhang Z."/>
            <person name="Li L."/>
            <person name="Gu X."/>
            <person name="Fan W."/>
            <person name="Lucas W.J."/>
            <person name="Wang X."/>
            <person name="Xie B."/>
            <person name="Ni P."/>
            <person name="Ren Y."/>
            <person name="Zhu H."/>
            <person name="Li J."/>
            <person name="Lin K."/>
            <person name="Jin W."/>
            <person name="Fei Z."/>
            <person name="Li G."/>
            <person name="Staub J."/>
            <person name="Kilian A."/>
            <person name="van der Vossen E.A."/>
            <person name="Wu Y."/>
            <person name="Guo J."/>
            <person name="He J."/>
            <person name="Jia Z."/>
            <person name="Ren Y."/>
            <person name="Tian G."/>
            <person name="Lu Y."/>
            <person name="Ruan J."/>
            <person name="Qian W."/>
            <person name="Wang M."/>
            <person name="Huang Q."/>
            <person name="Li B."/>
            <person name="Xuan Z."/>
            <person name="Cao J."/>
            <person name="Asan"/>
            <person name="Wu Z."/>
            <person name="Zhang J."/>
            <person name="Cai Q."/>
            <person name="Bai Y."/>
            <person name="Zhao B."/>
            <person name="Han Y."/>
            <person name="Li Y."/>
            <person name="Li X."/>
            <person name="Wang S."/>
            <person name="Shi Q."/>
            <person name="Liu S."/>
            <person name="Cho W.K."/>
            <person name="Kim J.Y."/>
            <person name="Xu Y."/>
            <person name="Heller-Uszynska K."/>
            <person name="Miao H."/>
            <person name="Cheng Z."/>
            <person name="Zhang S."/>
            <person name="Wu J."/>
            <person name="Yang Y."/>
            <person name="Kang H."/>
            <person name="Li M."/>
            <person name="Liang H."/>
            <person name="Ren X."/>
            <person name="Shi Z."/>
            <person name="Wen M."/>
            <person name="Jian M."/>
            <person name="Yang H."/>
            <person name="Zhang G."/>
            <person name="Yang Z."/>
            <person name="Chen R."/>
            <person name="Liu S."/>
            <person name="Li J."/>
            <person name="Ma L."/>
            <person name="Liu H."/>
            <person name="Zhou Y."/>
            <person name="Zhao J."/>
            <person name="Fang X."/>
            <person name="Li G."/>
            <person name="Fang L."/>
            <person name="Li Y."/>
            <person name="Liu D."/>
            <person name="Zheng H."/>
            <person name="Zhang Y."/>
            <person name="Qin N."/>
            <person name="Li Z."/>
            <person name="Yang G."/>
            <person name="Yang S."/>
            <person name="Bolund L."/>
            <person name="Kristiansen K."/>
            <person name="Zheng H."/>
            <person name="Li S."/>
            <person name="Zhang X."/>
            <person name="Yang H."/>
            <person name="Wang J."/>
            <person name="Sun R."/>
            <person name="Zhang B."/>
            <person name="Jiang S."/>
            <person name="Wang J."/>
            <person name="Du Y."/>
            <person name="Li S."/>
        </authorList>
    </citation>
    <scope>NUCLEOTIDE SEQUENCE [LARGE SCALE GENOMIC DNA]</scope>
    <source>
        <strain evidence="2">cv. 9930</strain>
    </source>
</reference>
<reference evidence="1 2" key="2">
    <citation type="journal article" date="2009" name="PLoS ONE">
        <title>An integrated genetic and cytogenetic map of the cucumber genome.</title>
        <authorList>
            <person name="Ren Y."/>
            <person name="Zhang Z."/>
            <person name="Liu J."/>
            <person name="Staub J.E."/>
            <person name="Han Y."/>
            <person name="Cheng Z."/>
            <person name="Li X."/>
            <person name="Lu J."/>
            <person name="Miao H."/>
            <person name="Kang H."/>
            <person name="Xie B."/>
            <person name="Gu X."/>
            <person name="Wang X."/>
            <person name="Du Y."/>
            <person name="Jin W."/>
            <person name="Huang S."/>
        </authorList>
    </citation>
    <scope>NUCLEOTIDE SEQUENCE [LARGE SCALE GENOMIC DNA]</scope>
    <source>
        <strain evidence="2">cv. 9930</strain>
    </source>
</reference>
<proteinExistence type="predicted"/>
<dbReference type="Gramene" id="KGN47063">
    <property type="protein sequence ID" value="KGN47063"/>
    <property type="gene ID" value="Csa_6G182660"/>
</dbReference>
<sequence>MSTRMSQKVCWDTFDDAATANDGENFPSVRVSTLQRPSVTPRHRRFFATLRRRKLPRCDIVVSSVRLPLIVT</sequence>
<reference evidence="1 2" key="4">
    <citation type="journal article" date="2011" name="BMC Genomics">
        <title>RNA-Seq improves annotation of protein-coding genes in the cucumber genome.</title>
        <authorList>
            <person name="Li Z."/>
            <person name="Zhang Z."/>
            <person name="Yan P."/>
            <person name="Huang S."/>
            <person name="Fei Z."/>
            <person name="Lin K."/>
        </authorList>
    </citation>
    <scope>NUCLEOTIDE SEQUENCE [LARGE SCALE GENOMIC DNA]</scope>
    <source>
        <strain evidence="2">cv. 9930</strain>
    </source>
</reference>
<dbReference type="EMBL" id="CM002927">
    <property type="protein sequence ID" value="KGN47063.1"/>
    <property type="molecule type" value="Genomic_DNA"/>
</dbReference>
<keyword evidence="2" id="KW-1185">Reference proteome</keyword>
<protein>
    <submittedName>
        <fullName evidence="1">Uncharacterized protein</fullName>
    </submittedName>
</protein>
<organism evidence="1 2">
    <name type="scientific">Cucumis sativus</name>
    <name type="common">Cucumber</name>
    <dbReference type="NCBI Taxonomy" id="3659"/>
    <lineage>
        <taxon>Eukaryota</taxon>
        <taxon>Viridiplantae</taxon>
        <taxon>Streptophyta</taxon>
        <taxon>Embryophyta</taxon>
        <taxon>Tracheophyta</taxon>
        <taxon>Spermatophyta</taxon>
        <taxon>Magnoliopsida</taxon>
        <taxon>eudicotyledons</taxon>
        <taxon>Gunneridae</taxon>
        <taxon>Pentapetalae</taxon>
        <taxon>rosids</taxon>
        <taxon>fabids</taxon>
        <taxon>Cucurbitales</taxon>
        <taxon>Cucurbitaceae</taxon>
        <taxon>Benincaseae</taxon>
        <taxon>Cucumis</taxon>
    </lineage>
</organism>
<reference evidence="1 2" key="3">
    <citation type="journal article" date="2010" name="BMC Genomics">
        <title>Transcriptome sequencing and comparative analysis of cucumber flowers with different sex types.</title>
        <authorList>
            <person name="Guo S."/>
            <person name="Zheng Y."/>
            <person name="Joung J.G."/>
            <person name="Liu S."/>
            <person name="Zhang Z."/>
            <person name="Crasta O.R."/>
            <person name="Sobral B.W."/>
            <person name="Xu Y."/>
            <person name="Huang S."/>
            <person name="Fei Z."/>
        </authorList>
    </citation>
    <scope>NUCLEOTIDE SEQUENCE [LARGE SCALE GENOMIC DNA]</scope>
    <source>
        <strain evidence="2">cv. 9930</strain>
    </source>
</reference>
<accession>A0A0A0KC38</accession>
<gene>
    <name evidence="1" type="ORF">Csa_6G182660</name>
</gene>
<name>A0A0A0KC38_CUCSA</name>
<dbReference type="Proteomes" id="UP000029981">
    <property type="component" value="Chromosome 6"/>
</dbReference>